<dbReference type="Gene3D" id="1.10.10.10">
    <property type="entry name" value="Winged helix-like DNA-binding domain superfamily/Winged helix DNA-binding domain"/>
    <property type="match status" value="1"/>
</dbReference>
<dbReference type="AlphaFoldDB" id="A0A916JJW6"/>
<evidence type="ECO:0000313" key="10">
    <source>
        <dbReference type="EMBL" id="CAG5012722.1"/>
    </source>
</evidence>
<accession>A0A916JJW6</accession>
<protein>
    <submittedName>
        <fullName evidence="10">Cell cycle response regulator CtrA</fullName>
    </submittedName>
</protein>
<feature type="domain" description="OmpR/PhoB-type" evidence="9">
    <location>
        <begin position="124"/>
        <end position="224"/>
    </location>
</feature>
<feature type="modified residue" description="4-aspartylphosphate" evidence="6">
    <location>
        <position position="51"/>
    </location>
</feature>
<dbReference type="Proteomes" id="UP000680038">
    <property type="component" value="Unassembled WGS sequence"/>
</dbReference>
<keyword evidence="2" id="KW-0902">Two-component regulatory system</keyword>
<evidence type="ECO:0000256" key="2">
    <source>
        <dbReference type="ARBA" id="ARBA00023012"/>
    </source>
</evidence>
<keyword evidence="5" id="KW-0804">Transcription</keyword>
<evidence type="ECO:0000256" key="5">
    <source>
        <dbReference type="ARBA" id="ARBA00023163"/>
    </source>
</evidence>
<evidence type="ECO:0000313" key="11">
    <source>
        <dbReference type="Proteomes" id="UP000680038"/>
    </source>
</evidence>
<sequence>MKILIIEDEKELSQSIRAYLKEENYLCEIAPDFRTGLYMVESFDYDCILLDISLPDGNGLKILEELKAENKADGVIIISARNSIDDRIAGLNLGADDYLSKPFHLSELSARIAAVIRRRNFGGQKNIVLREVTVDLNAKTISVHNKPLDLTRKEYDLLLYLISNKNRVISKNAIAEHLAGEEADFYNNYDVIYSHLKNLKRKIQAAGGEDYIKSIYGMGYKYEIQA</sequence>
<dbReference type="EMBL" id="CAJRAF010000002">
    <property type="protein sequence ID" value="CAG5012722.1"/>
    <property type="molecule type" value="Genomic_DNA"/>
</dbReference>
<dbReference type="Pfam" id="PF00072">
    <property type="entry name" value="Response_reg"/>
    <property type="match status" value="1"/>
</dbReference>
<dbReference type="GO" id="GO:0032993">
    <property type="term" value="C:protein-DNA complex"/>
    <property type="evidence" value="ECO:0007669"/>
    <property type="project" value="TreeGrafter"/>
</dbReference>
<dbReference type="Gene3D" id="6.10.250.690">
    <property type="match status" value="1"/>
</dbReference>
<keyword evidence="1 6" id="KW-0597">Phosphoprotein</keyword>
<comment type="caution">
    <text evidence="10">The sequence shown here is derived from an EMBL/GenBank/DDBJ whole genome shotgun (WGS) entry which is preliminary data.</text>
</comment>
<dbReference type="InterPro" id="IPR039420">
    <property type="entry name" value="WalR-like"/>
</dbReference>
<evidence type="ECO:0000259" key="8">
    <source>
        <dbReference type="PROSITE" id="PS50110"/>
    </source>
</evidence>
<feature type="domain" description="Response regulatory" evidence="8">
    <location>
        <begin position="2"/>
        <end position="116"/>
    </location>
</feature>
<proteinExistence type="predicted"/>
<dbReference type="GO" id="GO:0000976">
    <property type="term" value="F:transcription cis-regulatory region binding"/>
    <property type="evidence" value="ECO:0007669"/>
    <property type="project" value="TreeGrafter"/>
</dbReference>
<dbReference type="PROSITE" id="PS51755">
    <property type="entry name" value="OMPR_PHOB"/>
    <property type="match status" value="1"/>
</dbReference>
<keyword evidence="3" id="KW-0805">Transcription regulation</keyword>
<dbReference type="PANTHER" id="PTHR48111">
    <property type="entry name" value="REGULATOR OF RPOS"/>
    <property type="match status" value="1"/>
</dbReference>
<dbReference type="GO" id="GO:0005829">
    <property type="term" value="C:cytosol"/>
    <property type="evidence" value="ECO:0007669"/>
    <property type="project" value="TreeGrafter"/>
</dbReference>
<dbReference type="SMART" id="SM00448">
    <property type="entry name" value="REC"/>
    <property type="match status" value="1"/>
</dbReference>
<dbReference type="SUPFAM" id="SSF52172">
    <property type="entry name" value="CheY-like"/>
    <property type="match status" value="1"/>
</dbReference>
<dbReference type="SMART" id="SM00862">
    <property type="entry name" value="Trans_reg_C"/>
    <property type="match status" value="1"/>
</dbReference>
<dbReference type="InterPro" id="IPR036388">
    <property type="entry name" value="WH-like_DNA-bd_sf"/>
</dbReference>
<dbReference type="InterPro" id="IPR001789">
    <property type="entry name" value="Sig_transdc_resp-reg_receiver"/>
</dbReference>
<gene>
    <name evidence="10" type="primary">ctrA_2</name>
    <name evidence="10" type="ORF">DYBT9275_05234</name>
</gene>
<dbReference type="InterPro" id="IPR011006">
    <property type="entry name" value="CheY-like_superfamily"/>
</dbReference>
<evidence type="ECO:0000256" key="1">
    <source>
        <dbReference type="ARBA" id="ARBA00022553"/>
    </source>
</evidence>
<dbReference type="PANTHER" id="PTHR48111:SF22">
    <property type="entry name" value="REGULATOR OF RPOS"/>
    <property type="match status" value="1"/>
</dbReference>
<dbReference type="RefSeq" id="WP_215241458.1">
    <property type="nucleotide sequence ID" value="NZ_CAJRAF010000002.1"/>
</dbReference>
<dbReference type="Gene3D" id="3.40.50.2300">
    <property type="match status" value="1"/>
</dbReference>
<dbReference type="GO" id="GO:0000156">
    <property type="term" value="F:phosphorelay response regulator activity"/>
    <property type="evidence" value="ECO:0007669"/>
    <property type="project" value="TreeGrafter"/>
</dbReference>
<dbReference type="InterPro" id="IPR001867">
    <property type="entry name" value="OmpR/PhoB-type_DNA-bd"/>
</dbReference>
<dbReference type="GO" id="GO:0006355">
    <property type="term" value="P:regulation of DNA-templated transcription"/>
    <property type="evidence" value="ECO:0007669"/>
    <property type="project" value="InterPro"/>
</dbReference>
<dbReference type="Pfam" id="PF00486">
    <property type="entry name" value="Trans_reg_C"/>
    <property type="match status" value="1"/>
</dbReference>
<keyword evidence="4 7" id="KW-0238">DNA-binding</keyword>
<reference evidence="10" key="1">
    <citation type="submission" date="2021-04" db="EMBL/GenBank/DDBJ databases">
        <authorList>
            <person name="Rodrigo-Torres L."/>
            <person name="Arahal R. D."/>
            <person name="Lucena T."/>
        </authorList>
    </citation>
    <scope>NUCLEOTIDE SEQUENCE</scope>
    <source>
        <strain evidence="10">CECT 9275</strain>
    </source>
</reference>
<name>A0A916JJW6_9BACT</name>
<dbReference type="CDD" id="cd00383">
    <property type="entry name" value="trans_reg_C"/>
    <property type="match status" value="1"/>
</dbReference>
<feature type="DNA-binding region" description="OmpR/PhoB-type" evidence="7">
    <location>
        <begin position="124"/>
        <end position="224"/>
    </location>
</feature>
<evidence type="ECO:0000256" key="3">
    <source>
        <dbReference type="ARBA" id="ARBA00023015"/>
    </source>
</evidence>
<evidence type="ECO:0000256" key="7">
    <source>
        <dbReference type="PROSITE-ProRule" id="PRU01091"/>
    </source>
</evidence>
<keyword evidence="11" id="KW-1185">Reference proteome</keyword>
<evidence type="ECO:0000259" key="9">
    <source>
        <dbReference type="PROSITE" id="PS51755"/>
    </source>
</evidence>
<evidence type="ECO:0000256" key="4">
    <source>
        <dbReference type="ARBA" id="ARBA00023125"/>
    </source>
</evidence>
<dbReference type="PROSITE" id="PS50110">
    <property type="entry name" value="RESPONSE_REGULATORY"/>
    <property type="match status" value="1"/>
</dbReference>
<organism evidence="10 11">
    <name type="scientific">Dyadobacter helix</name>
    <dbReference type="NCBI Taxonomy" id="2822344"/>
    <lineage>
        <taxon>Bacteria</taxon>
        <taxon>Pseudomonadati</taxon>
        <taxon>Bacteroidota</taxon>
        <taxon>Cytophagia</taxon>
        <taxon>Cytophagales</taxon>
        <taxon>Spirosomataceae</taxon>
        <taxon>Dyadobacter</taxon>
    </lineage>
</organism>
<evidence type="ECO:0000256" key="6">
    <source>
        <dbReference type="PROSITE-ProRule" id="PRU00169"/>
    </source>
</evidence>